<feature type="compositionally biased region" description="Polar residues" evidence="1">
    <location>
        <begin position="89"/>
        <end position="104"/>
    </location>
</feature>
<dbReference type="AlphaFoldDB" id="A0A2V1EB60"/>
<sequence length="402" mass="43807">MFTPLHSSPLARTPQFRDSHPSMRSIIPAISDEDERHTTGHPKRRETICSNFTHQTPKSTRFSTDTVLGIIKSYEPNTSPKVPCPSPSHEITSTVDVGSSASSRTPKDTASKTTPMIPSPFSNKSASLTTTTTTTTTTIATIASTTTSPTPLIYSDLTSKNLRLLENAKTPKCKSARPSMPSLHLSDLPIRLSPLRSPSRLPPSPTSSKEEAARPRKPSLTDPHLHKQPSQYVQDLENPARFPVAHPPTPSTPPSTSRGGHSYHSSLGTPPYSQAHVRNPSEPLPGYASHPHMSITSTESSSFLSGLAHSPTTTIATSPRSRESHASYGMQHTMSAWDEWDSEEEEEKVGLVKYWRGRKWRSSRGSLGGIGVGRRESVGNDETDQEENGVVGYVSPNEDMSK</sequence>
<reference evidence="2 3" key="1">
    <citation type="journal article" date="2018" name="Sci. Rep.">
        <title>Comparative genomics provides insights into the lifestyle and reveals functional heterogeneity of dark septate endophytic fungi.</title>
        <authorList>
            <person name="Knapp D.G."/>
            <person name="Nemeth J.B."/>
            <person name="Barry K."/>
            <person name="Hainaut M."/>
            <person name="Henrissat B."/>
            <person name="Johnson J."/>
            <person name="Kuo A."/>
            <person name="Lim J.H.P."/>
            <person name="Lipzen A."/>
            <person name="Nolan M."/>
            <person name="Ohm R.A."/>
            <person name="Tamas L."/>
            <person name="Grigoriev I.V."/>
            <person name="Spatafora J.W."/>
            <person name="Nagy L.G."/>
            <person name="Kovacs G.M."/>
        </authorList>
    </citation>
    <scope>NUCLEOTIDE SEQUENCE [LARGE SCALE GENOMIC DNA]</scope>
    <source>
        <strain evidence="2 3">DSE2036</strain>
    </source>
</reference>
<gene>
    <name evidence="2" type="ORF">DM02DRAFT_711051</name>
</gene>
<evidence type="ECO:0000313" key="3">
    <source>
        <dbReference type="Proteomes" id="UP000244855"/>
    </source>
</evidence>
<feature type="region of interest" description="Disordered" evidence="1">
    <location>
        <begin position="192"/>
        <end position="226"/>
    </location>
</feature>
<keyword evidence="3" id="KW-1185">Reference proteome</keyword>
<dbReference type="EMBL" id="KZ805308">
    <property type="protein sequence ID" value="PVI06600.1"/>
    <property type="molecule type" value="Genomic_DNA"/>
</dbReference>
<protein>
    <submittedName>
        <fullName evidence="2">Uncharacterized protein</fullName>
    </submittedName>
</protein>
<dbReference type="OrthoDB" id="3795190at2759"/>
<proteinExistence type="predicted"/>
<feature type="compositionally biased region" description="Low complexity" evidence="1">
    <location>
        <begin position="294"/>
        <end position="305"/>
    </location>
</feature>
<evidence type="ECO:0000313" key="2">
    <source>
        <dbReference type="EMBL" id="PVI06600.1"/>
    </source>
</evidence>
<feature type="region of interest" description="Disordered" evidence="1">
    <location>
        <begin position="75"/>
        <end position="131"/>
    </location>
</feature>
<dbReference type="Proteomes" id="UP000244855">
    <property type="component" value="Unassembled WGS sequence"/>
</dbReference>
<feature type="region of interest" description="Disordered" evidence="1">
    <location>
        <begin position="1"/>
        <end position="24"/>
    </location>
</feature>
<accession>A0A2V1EB60</accession>
<organism evidence="2 3">
    <name type="scientific">Periconia macrospinosa</name>
    <dbReference type="NCBI Taxonomy" id="97972"/>
    <lineage>
        <taxon>Eukaryota</taxon>
        <taxon>Fungi</taxon>
        <taxon>Dikarya</taxon>
        <taxon>Ascomycota</taxon>
        <taxon>Pezizomycotina</taxon>
        <taxon>Dothideomycetes</taxon>
        <taxon>Pleosporomycetidae</taxon>
        <taxon>Pleosporales</taxon>
        <taxon>Massarineae</taxon>
        <taxon>Periconiaceae</taxon>
        <taxon>Periconia</taxon>
    </lineage>
</organism>
<feature type="region of interest" description="Disordered" evidence="1">
    <location>
        <begin position="365"/>
        <end position="402"/>
    </location>
</feature>
<feature type="region of interest" description="Disordered" evidence="1">
    <location>
        <begin position="168"/>
        <end position="187"/>
    </location>
</feature>
<feature type="compositionally biased region" description="Polar residues" evidence="1">
    <location>
        <begin position="111"/>
        <end position="128"/>
    </location>
</feature>
<evidence type="ECO:0000256" key="1">
    <source>
        <dbReference type="SAM" id="MobiDB-lite"/>
    </source>
</evidence>
<feature type="compositionally biased region" description="Polar residues" evidence="1">
    <location>
        <begin position="310"/>
        <end position="319"/>
    </location>
</feature>
<feature type="compositionally biased region" description="Polar residues" evidence="1">
    <location>
        <begin position="263"/>
        <end position="272"/>
    </location>
</feature>
<name>A0A2V1EB60_9PLEO</name>
<feature type="region of interest" description="Disordered" evidence="1">
    <location>
        <begin position="240"/>
        <end position="329"/>
    </location>
</feature>